<evidence type="ECO:0000256" key="1">
    <source>
        <dbReference type="ARBA" id="ARBA00022475"/>
    </source>
</evidence>
<comment type="subcellular location">
    <subcellularLocation>
        <location evidence="5">Cell membrane</location>
        <topology evidence="5">Multi-pass membrane protein</topology>
    </subcellularLocation>
</comment>
<dbReference type="GO" id="GO:0005886">
    <property type="term" value="C:plasma membrane"/>
    <property type="evidence" value="ECO:0007669"/>
    <property type="project" value="UniProtKB-SubCell"/>
</dbReference>
<comment type="similarity">
    <text evidence="5">Belongs to the UPF0756 family.</text>
</comment>
<dbReference type="PANTHER" id="PTHR38452">
    <property type="entry name" value="UPF0756 MEMBRANE PROTEIN YEAL"/>
    <property type="match status" value="1"/>
</dbReference>
<comment type="caution">
    <text evidence="5">Lacks conserved residue(s) required for the propagation of feature annotation.</text>
</comment>
<protein>
    <recommendedName>
        <fullName evidence="5">UPF0756 membrane protein SAMN02583745_00588</fullName>
    </recommendedName>
</protein>
<evidence type="ECO:0000256" key="2">
    <source>
        <dbReference type="ARBA" id="ARBA00022692"/>
    </source>
</evidence>
<evidence type="ECO:0000256" key="4">
    <source>
        <dbReference type="ARBA" id="ARBA00023136"/>
    </source>
</evidence>
<dbReference type="InterPro" id="IPR007382">
    <property type="entry name" value="UPF0756_TM"/>
</dbReference>
<evidence type="ECO:0000313" key="6">
    <source>
        <dbReference type="EMBL" id="SES80792.1"/>
    </source>
</evidence>
<accession>A0A1H9ZGP6</accession>
<dbReference type="HAMAP" id="MF_01874">
    <property type="entry name" value="UPF0756"/>
    <property type="match status" value="1"/>
</dbReference>
<feature type="transmembrane region" description="Helical" evidence="5">
    <location>
        <begin position="123"/>
        <end position="150"/>
    </location>
</feature>
<sequence>MFPWLDANLMLLLVFILLGLFSQNHTLVIAVVVLLLIRYTPIKPALPWIEKYGLTISITMLTISVLAPMVSGKIDTSKFFTNILDWRLLAAVAVGALVSWLGGRGVNLMTYQPKLITGLLIGTVLGVAFFRGVAVGPLIAAGMLSIVLFFGASD</sequence>
<dbReference type="PANTHER" id="PTHR38452:SF1">
    <property type="entry name" value="UPF0756 MEMBRANE PROTEIN YEAL"/>
    <property type="match status" value="1"/>
</dbReference>
<reference evidence="7" key="1">
    <citation type="submission" date="2016-10" db="EMBL/GenBank/DDBJ databases">
        <authorList>
            <person name="Varghese N."/>
            <person name="Submissions S."/>
        </authorList>
    </citation>
    <scope>NUCLEOTIDE SEQUENCE [LARGE SCALE GENOMIC DNA]</scope>
    <source>
        <strain evidence="7">DSM 18579</strain>
    </source>
</reference>
<name>A0A1H9ZGP6_9GAMM</name>
<keyword evidence="2 5" id="KW-0812">Transmembrane</keyword>
<gene>
    <name evidence="6" type="ORF">SAMN02583745_00588</name>
</gene>
<keyword evidence="7" id="KW-1185">Reference proteome</keyword>
<keyword evidence="3 5" id="KW-1133">Transmembrane helix</keyword>
<evidence type="ECO:0000313" key="7">
    <source>
        <dbReference type="Proteomes" id="UP000242642"/>
    </source>
</evidence>
<feature type="transmembrane region" description="Helical" evidence="5">
    <location>
        <begin position="84"/>
        <end position="103"/>
    </location>
</feature>
<dbReference type="AlphaFoldDB" id="A0A1H9ZGP6"/>
<evidence type="ECO:0000256" key="3">
    <source>
        <dbReference type="ARBA" id="ARBA00022989"/>
    </source>
</evidence>
<keyword evidence="4 5" id="KW-0472">Membrane</keyword>
<dbReference type="Proteomes" id="UP000242642">
    <property type="component" value="Unassembled WGS sequence"/>
</dbReference>
<feature type="transmembrane region" description="Helical" evidence="5">
    <location>
        <begin position="54"/>
        <end position="72"/>
    </location>
</feature>
<organism evidence="6 7">
    <name type="scientific">Thorsellia anophelis DSM 18579</name>
    <dbReference type="NCBI Taxonomy" id="1123402"/>
    <lineage>
        <taxon>Bacteria</taxon>
        <taxon>Pseudomonadati</taxon>
        <taxon>Pseudomonadota</taxon>
        <taxon>Gammaproteobacteria</taxon>
        <taxon>Enterobacterales</taxon>
        <taxon>Thorselliaceae</taxon>
        <taxon>Thorsellia</taxon>
    </lineage>
</organism>
<dbReference type="EMBL" id="FOHV01000003">
    <property type="protein sequence ID" value="SES80792.1"/>
    <property type="molecule type" value="Genomic_DNA"/>
</dbReference>
<dbReference type="RefSeq" id="WP_093317679.1">
    <property type="nucleotide sequence ID" value="NZ_FOHV01000003.1"/>
</dbReference>
<dbReference type="Pfam" id="PF04284">
    <property type="entry name" value="DUF441"/>
    <property type="match status" value="1"/>
</dbReference>
<evidence type="ECO:0000256" key="5">
    <source>
        <dbReference type="HAMAP-Rule" id="MF_01874"/>
    </source>
</evidence>
<dbReference type="OrthoDB" id="80306at2"/>
<keyword evidence="1 5" id="KW-1003">Cell membrane</keyword>
<proteinExistence type="inferred from homology"/>